<keyword evidence="2" id="KW-1133">Transmembrane helix</keyword>
<dbReference type="InterPro" id="IPR009724">
    <property type="entry name" value="TMEM70"/>
</dbReference>
<proteinExistence type="inferred from homology"/>
<dbReference type="InterPro" id="IPR045325">
    <property type="entry name" value="TMEM70/TMEM186/TMEM223"/>
</dbReference>
<sequence length="280" mass="31855">MLLRCCSIPDYKRGNTANRRDSRRGRCLGTGELLLSFNPKEGSMLRLILRSTDRLFARRLICSGNLLNRRSVLSGRPVETAGWTLLTGRSGAHQGQVTVSTSSRCFSVSSRRNEENKLIYKGNLAKAIIRVKFFSYSSSMFSICVAPYLFLKTGIGVDSLALQVVFCGIIGFFTFMTPVLLHMITKGYVVRLYHNPRTDIYTAVTYSALLSEKKTAFHQKDVQVPDVSKMFTSFYAKKKSMLVNPMLFEVPSDYNHLMGFDKPFLFDLEELQFQDKRKEE</sequence>
<name>A0A8C4RWC1_ERPCA</name>
<comment type="similarity">
    <text evidence="1">Belongs to the TMEM70 family.</text>
</comment>
<evidence type="ECO:0000256" key="2">
    <source>
        <dbReference type="SAM" id="Phobius"/>
    </source>
</evidence>
<dbReference type="GO" id="GO:0033615">
    <property type="term" value="P:mitochondrial proton-transporting ATP synthase complex assembly"/>
    <property type="evidence" value="ECO:0007669"/>
    <property type="project" value="TreeGrafter"/>
</dbReference>
<reference evidence="3" key="3">
    <citation type="submission" date="2025-09" db="UniProtKB">
        <authorList>
            <consortium name="Ensembl"/>
        </authorList>
    </citation>
    <scope>IDENTIFICATION</scope>
</reference>
<dbReference type="PANTHER" id="PTHR13281:SF0">
    <property type="entry name" value="TRANSMEMBRANE PROTEIN 70, MITOCHONDRIAL"/>
    <property type="match status" value="1"/>
</dbReference>
<dbReference type="Pfam" id="PF06979">
    <property type="entry name" value="TMEM70"/>
    <property type="match status" value="1"/>
</dbReference>
<dbReference type="GO" id="GO:0031966">
    <property type="term" value="C:mitochondrial membrane"/>
    <property type="evidence" value="ECO:0007669"/>
    <property type="project" value="TreeGrafter"/>
</dbReference>
<dbReference type="Ensembl" id="ENSECRT00000007923.1">
    <property type="protein sequence ID" value="ENSECRP00000007800.1"/>
    <property type="gene ID" value="ENSECRG00000005208.1"/>
</dbReference>
<keyword evidence="2" id="KW-0472">Membrane</keyword>
<dbReference type="PANTHER" id="PTHR13281">
    <property type="entry name" value="TRANSMEMBRANE PROTEIN 70, MITOCHONDRIAL"/>
    <property type="match status" value="1"/>
</dbReference>
<organism evidence="3 4">
    <name type="scientific">Erpetoichthys calabaricus</name>
    <name type="common">Rope fish</name>
    <name type="synonym">Calamoichthys calabaricus</name>
    <dbReference type="NCBI Taxonomy" id="27687"/>
    <lineage>
        <taxon>Eukaryota</taxon>
        <taxon>Metazoa</taxon>
        <taxon>Chordata</taxon>
        <taxon>Craniata</taxon>
        <taxon>Vertebrata</taxon>
        <taxon>Euteleostomi</taxon>
        <taxon>Actinopterygii</taxon>
        <taxon>Polypteriformes</taxon>
        <taxon>Polypteridae</taxon>
        <taxon>Erpetoichthys</taxon>
    </lineage>
</organism>
<dbReference type="GeneTree" id="ENSGT00390000018710"/>
<evidence type="ECO:0000256" key="1">
    <source>
        <dbReference type="ARBA" id="ARBA00005280"/>
    </source>
</evidence>
<evidence type="ECO:0000313" key="4">
    <source>
        <dbReference type="Proteomes" id="UP000694620"/>
    </source>
</evidence>
<feature type="transmembrane region" description="Helical" evidence="2">
    <location>
        <begin position="133"/>
        <end position="150"/>
    </location>
</feature>
<dbReference type="AlphaFoldDB" id="A0A8C4RWC1"/>
<evidence type="ECO:0000313" key="3">
    <source>
        <dbReference type="Ensembl" id="ENSECRP00000007800.1"/>
    </source>
</evidence>
<accession>A0A8C4RWC1</accession>
<reference evidence="3" key="2">
    <citation type="submission" date="2025-08" db="UniProtKB">
        <authorList>
            <consortium name="Ensembl"/>
        </authorList>
    </citation>
    <scope>IDENTIFICATION</scope>
</reference>
<dbReference type="Proteomes" id="UP000694620">
    <property type="component" value="Chromosome 6"/>
</dbReference>
<gene>
    <name evidence="3" type="primary">TMEM70</name>
    <name evidence="3" type="synonym">tmem70</name>
</gene>
<protein>
    <submittedName>
        <fullName evidence="3">Transmembrane protein 70</fullName>
    </submittedName>
</protein>
<reference evidence="3" key="1">
    <citation type="submission" date="2021-06" db="EMBL/GenBank/DDBJ databases">
        <authorList>
            <consortium name="Wellcome Sanger Institute Data Sharing"/>
        </authorList>
    </citation>
    <scope>NUCLEOTIDE SEQUENCE [LARGE SCALE GENOMIC DNA]</scope>
</reference>
<feature type="transmembrane region" description="Helical" evidence="2">
    <location>
        <begin position="162"/>
        <end position="181"/>
    </location>
</feature>
<keyword evidence="4" id="KW-1185">Reference proteome</keyword>
<keyword evidence="2" id="KW-0812">Transmembrane</keyword>